<sequence length="318" mass="35544">MTKQVIFNIWDTIEKAERIIIHRHVRPDPDAVGSQAGLGELIQEAFPDKIVKLAGEEEQSLTFLSGMDEVTAEEYRGALVIVTDTANEARIDGEIPESDTLIKIDHHPEVDAYGDIQWVNTEASSTCEMIFRLADVTGIKVTARAARLLFAGMSADTGRFRFSNTTPATFRAAASLSEHSFDRHSLYNEMDVTTLPMLRLQGYVLQEVEVTEEGAAKVYLTRERMESFGVTSREAASIVNCFSNLEGLRAWVFFVEEEDQIRMRIRSKGPVINKLAEKYRGGGHPMASGASAFSWEETDSFFDELRHVCRDSEAANHA</sequence>
<evidence type="ECO:0000259" key="2">
    <source>
        <dbReference type="Pfam" id="PF02272"/>
    </source>
</evidence>
<protein>
    <submittedName>
        <fullName evidence="3">Bifunctional oligoribonuclease/PAP phosphatase NrnA</fullName>
        <ecNumber evidence="3">3.1.3.7</ecNumber>
    </submittedName>
</protein>
<reference evidence="4" key="1">
    <citation type="journal article" date="2019" name="Int. J. Syst. Evol. Microbiol.">
        <title>The Global Catalogue of Microorganisms (GCM) 10K type strain sequencing project: providing services to taxonomists for standard genome sequencing and annotation.</title>
        <authorList>
            <consortium name="The Broad Institute Genomics Platform"/>
            <consortium name="The Broad Institute Genome Sequencing Center for Infectious Disease"/>
            <person name="Wu L."/>
            <person name="Ma J."/>
        </authorList>
    </citation>
    <scope>NUCLEOTIDE SEQUENCE [LARGE SCALE GENOMIC DNA]</scope>
    <source>
        <strain evidence="4">JCM 12165</strain>
    </source>
</reference>
<feature type="domain" description="DDH" evidence="1">
    <location>
        <begin position="18"/>
        <end position="153"/>
    </location>
</feature>
<dbReference type="Pfam" id="PF02272">
    <property type="entry name" value="DHHA1"/>
    <property type="match status" value="1"/>
</dbReference>
<evidence type="ECO:0000313" key="4">
    <source>
        <dbReference type="Proteomes" id="UP001595896"/>
    </source>
</evidence>
<dbReference type="InterPro" id="IPR001667">
    <property type="entry name" value="DDH_dom"/>
</dbReference>
<dbReference type="EC" id="3.1.3.7" evidence="3"/>
<accession>A0ABV9NZR3</accession>
<dbReference type="Gene3D" id="3.10.310.30">
    <property type="match status" value="1"/>
</dbReference>
<comment type="caution">
    <text evidence="3">The sequence shown here is derived from an EMBL/GenBank/DDBJ whole genome shotgun (WGS) entry which is preliminary data.</text>
</comment>
<name>A0ABV9NZR3_9BACI</name>
<dbReference type="InterPro" id="IPR003156">
    <property type="entry name" value="DHHA1_dom"/>
</dbReference>
<dbReference type="RefSeq" id="WP_377910133.1">
    <property type="nucleotide sequence ID" value="NZ_JBHSGK010000013.1"/>
</dbReference>
<keyword evidence="3" id="KW-0378">Hydrolase</keyword>
<dbReference type="Pfam" id="PF01368">
    <property type="entry name" value="DHH"/>
    <property type="match status" value="1"/>
</dbReference>
<proteinExistence type="predicted"/>
<dbReference type="Proteomes" id="UP001595896">
    <property type="component" value="Unassembled WGS sequence"/>
</dbReference>
<dbReference type="GO" id="GO:0008441">
    <property type="term" value="F:3'(2'),5'-bisphosphate nucleotidase activity"/>
    <property type="evidence" value="ECO:0007669"/>
    <property type="project" value="UniProtKB-EC"/>
</dbReference>
<evidence type="ECO:0000313" key="3">
    <source>
        <dbReference type="EMBL" id="MFC4737544.1"/>
    </source>
</evidence>
<feature type="domain" description="DHHA1" evidence="2">
    <location>
        <begin position="227"/>
        <end position="310"/>
    </location>
</feature>
<dbReference type="InterPro" id="IPR051319">
    <property type="entry name" value="Oligoribo/pAp-PDE_c-di-AMP_PDE"/>
</dbReference>
<evidence type="ECO:0000259" key="1">
    <source>
        <dbReference type="Pfam" id="PF01368"/>
    </source>
</evidence>
<dbReference type="PANTHER" id="PTHR47618:SF1">
    <property type="entry name" value="BIFUNCTIONAL OLIGORIBONUCLEASE AND PAP PHOSPHATASE NRNA"/>
    <property type="match status" value="1"/>
</dbReference>
<dbReference type="InterPro" id="IPR038763">
    <property type="entry name" value="DHH_sf"/>
</dbReference>
<dbReference type="SUPFAM" id="SSF64182">
    <property type="entry name" value="DHH phosphoesterases"/>
    <property type="match status" value="1"/>
</dbReference>
<dbReference type="PANTHER" id="PTHR47618">
    <property type="entry name" value="BIFUNCTIONAL OLIGORIBONUCLEASE AND PAP PHOSPHATASE NRNA"/>
    <property type="match status" value="1"/>
</dbReference>
<dbReference type="Gene3D" id="3.90.1640.10">
    <property type="entry name" value="inorganic pyrophosphatase (n-terminal core)"/>
    <property type="match status" value="1"/>
</dbReference>
<keyword evidence="4" id="KW-1185">Reference proteome</keyword>
<gene>
    <name evidence="3" type="ORF">ACFO4L_13155</name>
</gene>
<dbReference type="EMBL" id="JBHSGK010000013">
    <property type="protein sequence ID" value="MFC4737544.1"/>
    <property type="molecule type" value="Genomic_DNA"/>
</dbReference>
<organism evidence="3 4">
    <name type="scientific">Bacillus daqingensis</name>
    <dbReference type="NCBI Taxonomy" id="872396"/>
    <lineage>
        <taxon>Bacteria</taxon>
        <taxon>Bacillati</taxon>
        <taxon>Bacillota</taxon>
        <taxon>Bacilli</taxon>
        <taxon>Bacillales</taxon>
        <taxon>Bacillaceae</taxon>
        <taxon>Bacillus</taxon>
    </lineage>
</organism>